<dbReference type="PROSITE" id="PS51186">
    <property type="entry name" value="GNAT"/>
    <property type="match status" value="1"/>
</dbReference>
<reference evidence="4 5" key="1">
    <citation type="submission" date="2006-06" db="EMBL/GenBank/DDBJ databases">
        <title>Complete sequence of Rubrobacter xylanophilus DSM 9941.</title>
        <authorList>
            <consortium name="US DOE Joint Genome Institute"/>
            <person name="Copeland A."/>
            <person name="Lucas S."/>
            <person name="Lapidus A."/>
            <person name="Barry K."/>
            <person name="Detter J.C."/>
            <person name="Glavina del Rio T."/>
            <person name="Hammon N."/>
            <person name="Israni S."/>
            <person name="Dalin E."/>
            <person name="Tice H."/>
            <person name="Pitluck S."/>
            <person name="Munk A.C."/>
            <person name="Brettin T."/>
            <person name="Bruce D."/>
            <person name="Han C."/>
            <person name="Tapia R."/>
            <person name="Gilna P."/>
            <person name="Schmutz J."/>
            <person name="Larimer F."/>
            <person name="Land M."/>
            <person name="Hauser L."/>
            <person name="Kyrpides N."/>
            <person name="Lykidis A."/>
            <person name="da Costa M.S."/>
            <person name="Rainey F.A."/>
            <person name="Empadinhas N."/>
            <person name="Jolivet E."/>
            <person name="Battista J.R."/>
            <person name="Richardson P."/>
        </authorList>
    </citation>
    <scope>NUCLEOTIDE SEQUENCE [LARGE SCALE GENOMIC DNA]</scope>
    <source>
        <strain evidence="5">DSM 9941 / JCM 11954 / NBRC 16129 / PRD-1</strain>
    </source>
</reference>
<dbReference type="OrthoDB" id="164032at2"/>
<evidence type="ECO:0000313" key="4">
    <source>
        <dbReference type="EMBL" id="ABG06073.1"/>
    </source>
</evidence>
<gene>
    <name evidence="4" type="ordered locus">Rxyl_3167</name>
</gene>
<evidence type="ECO:0000313" key="5">
    <source>
        <dbReference type="Proteomes" id="UP000006637"/>
    </source>
</evidence>
<dbReference type="PANTHER" id="PTHR43877">
    <property type="entry name" value="AMINOALKYLPHOSPHONATE N-ACETYLTRANSFERASE-RELATED-RELATED"/>
    <property type="match status" value="1"/>
</dbReference>
<dbReference type="InterPro" id="IPR050832">
    <property type="entry name" value="Bact_Acetyltransf"/>
</dbReference>
<protein>
    <submittedName>
        <fullName evidence="4">GCN5-related N-acetyltransferase</fullName>
    </submittedName>
</protein>
<dbReference type="RefSeq" id="WP_011566078.1">
    <property type="nucleotide sequence ID" value="NC_008148.1"/>
</dbReference>
<evidence type="ECO:0000256" key="1">
    <source>
        <dbReference type="ARBA" id="ARBA00022679"/>
    </source>
</evidence>
<dbReference type="HOGENOM" id="CLU_116318_1_0_11"/>
<dbReference type="InterPro" id="IPR000182">
    <property type="entry name" value="GNAT_dom"/>
</dbReference>
<evidence type="ECO:0000256" key="2">
    <source>
        <dbReference type="ARBA" id="ARBA00023315"/>
    </source>
</evidence>
<organism evidence="4 5">
    <name type="scientific">Rubrobacter xylanophilus (strain DSM 9941 / JCM 11954 / NBRC 16129 / PRD-1)</name>
    <dbReference type="NCBI Taxonomy" id="266117"/>
    <lineage>
        <taxon>Bacteria</taxon>
        <taxon>Bacillati</taxon>
        <taxon>Actinomycetota</taxon>
        <taxon>Rubrobacteria</taxon>
        <taxon>Rubrobacterales</taxon>
        <taxon>Rubrobacteraceae</taxon>
        <taxon>Rubrobacter</taxon>
    </lineage>
</organism>
<dbReference type="PhylomeDB" id="Q1ARA5"/>
<name>Q1ARA5_RUBXD</name>
<dbReference type="AlphaFoldDB" id="Q1ARA5"/>
<dbReference type="KEGG" id="rxy:Rxyl_3167"/>
<dbReference type="PANTHER" id="PTHR43877:SF1">
    <property type="entry name" value="ACETYLTRANSFERASE"/>
    <property type="match status" value="1"/>
</dbReference>
<dbReference type="Gene3D" id="3.40.630.30">
    <property type="match status" value="1"/>
</dbReference>
<keyword evidence="5" id="KW-1185">Reference proteome</keyword>
<evidence type="ECO:0000259" key="3">
    <source>
        <dbReference type="PROSITE" id="PS51186"/>
    </source>
</evidence>
<dbReference type="CDD" id="cd04301">
    <property type="entry name" value="NAT_SF"/>
    <property type="match status" value="1"/>
</dbReference>
<dbReference type="InterPro" id="IPR016181">
    <property type="entry name" value="Acyl_CoA_acyltransferase"/>
</dbReference>
<dbReference type="EMBL" id="CP000386">
    <property type="protein sequence ID" value="ABG06073.1"/>
    <property type="molecule type" value="Genomic_DNA"/>
</dbReference>
<proteinExistence type="predicted"/>
<dbReference type="GO" id="GO:0016747">
    <property type="term" value="F:acyltransferase activity, transferring groups other than amino-acyl groups"/>
    <property type="evidence" value="ECO:0007669"/>
    <property type="project" value="InterPro"/>
</dbReference>
<sequence>MEISRATPQDAGELTEIARAAKRHWGYPERWMELWREALTITPQLAAGGEVWVAEEGGEKLGFYALSGSGRELEHLWVRPERLGEGVGRALFLHALGRAAELGAETVLIESDPNAEGFYLRMGAAKLGERVSELDGRERVLPLLAARTRH</sequence>
<accession>Q1ARA5</accession>
<feature type="domain" description="N-acetyltransferase" evidence="3">
    <location>
        <begin position="1"/>
        <end position="150"/>
    </location>
</feature>
<dbReference type="STRING" id="266117.Rxyl_3167"/>
<dbReference type="Pfam" id="PF13673">
    <property type="entry name" value="Acetyltransf_10"/>
    <property type="match status" value="1"/>
</dbReference>
<dbReference type="SUPFAM" id="SSF55729">
    <property type="entry name" value="Acyl-CoA N-acyltransferases (Nat)"/>
    <property type="match status" value="1"/>
</dbReference>
<dbReference type="eggNOG" id="COG0456">
    <property type="taxonomic scope" value="Bacteria"/>
</dbReference>
<keyword evidence="1 4" id="KW-0808">Transferase</keyword>
<dbReference type="Proteomes" id="UP000006637">
    <property type="component" value="Chromosome"/>
</dbReference>
<keyword evidence="2" id="KW-0012">Acyltransferase</keyword>